<reference evidence="4 5" key="1">
    <citation type="submission" date="2019-05" db="EMBL/GenBank/DDBJ databases">
        <authorList>
            <person name="Narsing Rao M.P."/>
            <person name="Li W.J."/>
        </authorList>
    </citation>
    <scope>NUCLEOTIDE SEQUENCE [LARGE SCALE GENOMIC DNA]</scope>
    <source>
        <strain evidence="4 5">SYSU_K30003</strain>
    </source>
</reference>
<gene>
    <name evidence="4" type="ORF">FE782_19510</name>
</gene>
<evidence type="ECO:0000256" key="1">
    <source>
        <dbReference type="SAM" id="MobiDB-lite"/>
    </source>
</evidence>
<feature type="chain" id="PRO_5024347005" evidence="2">
    <location>
        <begin position="50"/>
        <end position="1038"/>
    </location>
</feature>
<dbReference type="Proteomes" id="UP000309676">
    <property type="component" value="Unassembled WGS sequence"/>
</dbReference>
<name>A0A5R9GD29_9BACL</name>
<feature type="region of interest" description="Disordered" evidence="1">
    <location>
        <begin position="1"/>
        <end position="20"/>
    </location>
</feature>
<dbReference type="EMBL" id="VCIW01000014">
    <property type="protein sequence ID" value="TLS50553.1"/>
    <property type="molecule type" value="Genomic_DNA"/>
</dbReference>
<keyword evidence="2" id="KW-0732">Signal</keyword>
<evidence type="ECO:0000259" key="3">
    <source>
        <dbReference type="PROSITE" id="PS51272"/>
    </source>
</evidence>
<dbReference type="AlphaFoldDB" id="A0A5R9GD29"/>
<comment type="caution">
    <text evidence="4">The sequence shown here is derived from an EMBL/GenBank/DDBJ whole genome shotgun (WGS) entry which is preliminary data.</text>
</comment>
<feature type="signal peptide" evidence="2">
    <location>
        <begin position="1"/>
        <end position="49"/>
    </location>
</feature>
<keyword evidence="5" id="KW-1185">Reference proteome</keyword>
<dbReference type="PROSITE" id="PS51272">
    <property type="entry name" value="SLH"/>
    <property type="match status" value="2"/>
</dbReference>
<evidence type="ECO:0000256" key="2">
    <source>
        <dbReference type="SAM" id="SignalP"/>
    </source>
</evidence>
<protein>
    <submittedName>
        <fullName evidence="4">S-layer homology domain-containing protein</fullName>
    </submittedName>
</protein>
<evidence type="ECO:0000313" key="4">
    <source>
        <dbReference type="EMBL" id="TLS50553.1"/>
    </source>
</evidence>
<proteinExistence type="predicted"/>
<feature type="domain" description="SLH" evidence="3">
    <location>
        <begin position="42"/>
        <end position="102"/>
    </location>
</feature>
<sequence>MRDKSYTFKRNSHTPNDIRGGEKKVMKKGLSLLLAASVAFSAFSATAFAADPQTAQEKYDALVEAGIFEGFPDGEAHLDENMTRAQAAKIVALVLGLEENAAAASVYKDLKDAEWAAGFIGAATEAGVLNGRGNGVFDPSANVTIQELAKIMVEALDIEVDAEATAEGADEWAAPYVAAAVAAGLIAEQDDYTAPASRTILVEASYSAYTQTNVPDVASVTKAEATGVYKVQVTLDKAVDTAKATLALKKGSSTVSTKTVWAEDGKSATLELSTRITAGEYTVTLGGLEESAVGTTTASFTAEDEKVSKLDFVNSNDTLPYSDFATVEVVAENQYGEAVSIGASSFTALVSGGSVTMTKNDNGTFNLPVDTKRDGVTQGNGVIPVTVFYNSSNVTVTKNFKVGTVPLLSKIEAGDVKYSNTTTNKLTAANDVATIPVTLYDQYGNKLVKAQFDSTPAEVLASTINPVVTPFDQKLVFNKNADDEVLLFDDNGNAKLELKLNAKMDKNAEFTVNIFGGASSATATVSVGAAKVVTKFEFDVSSVTLAANDEKVIVPIIAYDANGEKLTAQEIADSAAEGRFNINVANATTKVLLTGTDKGKLEIDFNGAGPVYNTPNSKVFLSGQINQSLTNTFVQTNITVSDFRTPESFKVDNDLTPKGILGADDDFILKLQDAYGKEVGNIPETIASANGQTSQYRVVVEVTTSGDLTIANVVEKGAVAGVPEDTNPATPALDASTVKKTYTFAYNQFAEFNKGFDVNTNEGDEGKVTIKATIQKKGSTGDFSNYSSSVSRSYEAIKSDTALTYSVKAIGDLYAAVDKLPTAPQAAGVAVEGTAGASQFDKKLSVVAKDSAGNEVKLPNNFVRGITAADLGIAQVHYDGTNDAYVLGNKAGTTTVTAIVYTNKGDTVNLSQDVTVKADPIVVDKLEAGKSSKAYDAGITNVIDYFQSIKVTDQYGITYENKYNDPATAADETLTQINDNDSILGLRYTVKVVSGTGAVTIDPKTGAISAVPGTVNEFEITAIAPNGKSVTVLVSKSL</sequence>
<accession>A0A5R9GD29</accession>
<dbReference type="Pfam" id="PF00395">
    <property type="entry name" value="SLH"/>
    <property type="match status" value="1"/>
</dbReference>
<feature type="domain" description="SLH" evidence="3">
    <location>
        <begin position="103"/>
        <end position="166"/>
    </location>
</feature>
<organism evidence="4 5">
    <name type="scientific">Paenibacillus antri</name>
    <dbReference type="NCBI Taxonomy" id="2582848"/>
    <lineage>
        <taxon>Bacteria</taxon>
        <taxon>Bacillati</taxon>
        <taxon>Bacillota</taxon>
        <taxon>Bacilli</taxon>
        <taxon>Bacillales</taxon>
        <taxon>Paenibacillaceae</taxon>
        <taxon>Paenibacillus</taxon>
    </lineage>
</organism>
<dbReference type="InterPro" id="IPR001119">
    <property type="entry name" value="SLH_dom"/>
</dbReference>
<evidence type="ECO:0000313" key="5">
    <source>
        <dbReference type="Proteomes" id="UP000309676"/>
    </source>
</evidence>